<name>A0AAJ1JK36_PROST</name>
<reference evidence="1 2" key="1">
    <citation type="submission" date="2023-03" db="EMBL/GenBank/DDBJ databases">
        <title>WGS of NDM-producing Providencia thailandensis from Ukrainian patients.</title>
        <authorList>
            <person name="Zabicka D."/>
            <person name="Izdebski R."/>
            <person name="Urbanowicz P."/>
            <person name="Biedrzycka M."/>
            <person name="Guzek A."/>
            <person name="Gniadkowski M."/>
        </authorList>
    </citation>
    <scope>NUCLEOTIDE SEQUENCE [LARGE SCALE GENOMIC DNA]</scope>
    <source>
        <strain evidence="1 2">8015-22</strain>
    </source>
</reference>
<dbReference type="InterPro" id="IPR036610">
    <property type="entry name" value="PEBP-like_sf"/>
</dbReference>
<proteinExistence type="predicted"/>
<dbReference type="NCBIfam" id="TIGR00481">
    <property type="entry name" value="YbhB/YbcL family Raf kinase inhibitor-like protein"/>
    <property type="match status" value="1"/>
</dbReference>
<evidence type="ECO:0000313" key="1">
    <source>
        <dbReference type="EMBL" id="MDE8771024.1"/>
    </source>
</evidence>
<keyword evidence="1" id="KW-0649">Protein kinase inhibitor</keyword>
<evidence type="ECO:0000313" key="2">
    <source>
        <dbReference type="Proteomes" id="UP001163056"/>
    </source>
</evidence>
<dbReference type="SUPFAM" id="SSF49777">
    <property type="entry name" value="PEBP-like"/>
    <property type="match status" value="1"/>
</dbReference>
<dbReference type="GO" id="GO:0004860">
    <property type="term" value="F:protein kinase inhibitor activity"/>
    <property type="evidence" value="ECO:0007669"/>
    <property type="project" value="UniProtKB-KW"/>
</dbReference>
<accession>A0AAJ1JK36</accession>
<dbReference type="InterPro" id="IPR005247">
    <property type="entry name" value="YbhB_YbcL/LppC-like"/>
</dbReference>
<dbReference type="PANTHER" id="PTHR30289:SF1">
    <property type="entry name" value="PEBP (PHOSPHATIDYLETHANOLAMINE-BINDING PROTEIN) FAMILY PROTEIN"/>
    <property type="match status" value="1"/>
</dbReference>
<protein>
    <submittedName>
        <fullName evidence="1">YbhB/YbcL family Raf kinase inhibitor-like protein</fullName>
    </submittedName>
</protein>
<comment type="caution">
    <text evidence="1">The sequence shown here is derived from an EMBL/GenBank/DDBJ whole genome shotgun (WGS) entry which is preliminary data.</text>
</comment>
<gene>
    <name evidence="1" type="ORF">PZS58_16145</name>
</gene>
<dbReference type="RefSeq" id="WP_088498894.1">
    <property type="nucleotide sequence ID" value="NZ_AP022374.1"/>
</dbReference>
<dbReference type="AlphaFoldDB" id="A0AAJ1JK36"/>
<dbReference type="PANTHER" id="PTHR30289">
    <property type="entry name" value="UNCHARACTERIZED PROTEIN YBCL-RELATED"/>
    <property type="match status" value="1"/>
</dbReference>
<sequence>MKLQVVGSNEYAFLSKDNEFNSFGGNGENKSPELSWTDVPGGTKSFAVTVYDPDAPTGSGFWHWIAYDIPHTVRVLPENSGSNIVANKLNMKQAVSDFGQLGYGGCCPPEGGSPHRYIFCVYALSIESLPVTAETSNAVIRYLIHTNTIQKAEFTTLYKR</sequence>
<dbReference type="EMBL" id="JAREJI010000013">
    <property type="protein sequence ID" value="MDE8771024.1"/>
    <property type="molecule type" value="Genomic_DNA"/>
</dbReference>
<organism evidence="1 2">
    <name type="scientific">Providencia stuartii</name>
    <dbReference type="NCBI Taxonomy" id="588"/>
    <lineage>
        <taxon>Bacteria</taxon>
        <taxon>Pseudomonadati</taxon>
        <taxon>Pseudomonadota</taxon>
        <taxon>Gammaproteobacteria</taxon>
        <taxon>Enterobacterales</taxon>
        <taxon>Morganellaceae</taxon>
        <taxon>Providencia</taxon>
    </lineage>
</organism>
<dbReference type="CDD" id="cd00865">
    <property type="entry name" value="PEBP_bact_arch"/>
    <property type="match status" value="1"/>
</dbReference>
<dbReference type="InterPro" id="IPR008914">
    <property type="entry name" value="PEBP"/>
</dbReference>
<dbReference type="Gene3D" id="3.90.280.10">
    <property type="entry name" value="PEBP-like"/>
    <property type="match status" value="1"/>
</dbReference>
<dbReference type="Pfam" id="PF01161">
    <property type="entry name" value="PBP"/>
    <property type="match status" value="1"/>
</dbReference>
<dbReference type="Proteomes" id="UP001163056">
    <property type="component" value="Unassembled WGS sequence"/>
</dbReference>